<comment type="subcellular location">
    <subcellularLocation>
        <location evidence="13">Cell membrane</location>
        <topology evidence="13">Single-pass membrane protein</topology>
    </subcellularLocation>
    <subcellularLocation>
        <location evidence="12">Endomembrane system</location>
        <topology evidence="12">Single-pass membrane protein</topology>
    </subcellularLocation>
</comment>
<comment type="subunit">
    <text evidence="13">F-type ATPases have 2 components, F(1) - the catalytic core - and F(0) - the membrane proton channel. F(1) has five subunits: alpha(3), beta(3), gamma(1), delta(1), epsilon(1). F(0) has three main subunits: a(1), b(2) and c(10-14). The alpha and beta chains form an alternating ring which encloses part of the gamma chain. F(1) is attached to F(0) by a central stalk formed by the gamma and epsilon chains, while a peripheral stalk is formed by the delta and b chains.</text>
</comment>
<keyword evidence="2 13" id="KW-0813">Transport</keyword>
<comment type="function">
    <text evidence="10 13">F(1)F(0) ATP synthase produces ATP from ADP in the presence of a proton or sodium gradient. F-type ATPases consist of two structural domains, F(1) containing the extramembraneous catalytic core and F(0) containing the membrane proton channel, linked together by a central stalk and a peripheral stalk. During catalysis, ATP synthesis in the catalytic domain of F(1) is coupled via a rotary mechanism of the central stalk subunits to proton translocation.</text>
</comment>
<evidence type="ECO:0000313" key="17">
    <source>
        <dbReference type="EMBL" id="SDF31609.1"/>
    </source>
</evidence>
<proteinExistence type="inferred from homology"/>
<evidence type="ECO:0000256" key="14">
    <source>
        <dbReference type="RuleBase" id="RU003848"/>
    </source>
</evidence>
<keyword evidence="15" id="KW-0175">Coiled coil</keyword>
<feature type="transmembrane region" description="Helical" evidence="13">
    <location>
        <begin position="28"/>
        <end position="51"/>
    </location>
</feature>
<keyword evidence="9 13" id="KW-0066">ATP synthesis</keyword>
<feature type="signal peptide" evidence="16">
    <location>
        <begin position="1"/>
        <end position="18"/>
    </location>
</feature>
<protein>
    <recommendedName>
        <fullName evidence="13">ATP synthase subunit b</fullName>
    </recommendedName>
    <alternativeName>
        <fullName evidence="13">ATP synthase F(0) sector subunit b</fullName>
    </alternativeName>
    <alternativeName>
        <fullName evidence="13">ATPase subunit I</fullName>
    </alternativeName>
    <alternativeName>
        <fullName evidence="13">F-type ATPase subunit b</fullName>
        <shortName evidence="13">F-ATPase subunit b</shortName>
    </alternativeName>
</protein>
<evidence type="ECO:0000256" key="13">
    <source>
        <dbReference type="HAMAP-Rule" id="MF_01398"/>
    </source>
</evidence>
<evidence type="ECO:0000256" key="11">
    <source>
        <dbReference type="ARBA" id="ARBA00025614"/>
    </source>
</evidence>
<gene>
    <name evidence="13" type="primary">atpF</name>
    <name evidence="17" type="ORF">SAMN04488117_103311</name>
</gene>
<dbReference type="GO" id="GO:0012505">
    <property type="term" value="C:endomembrane system"/>
    <property type="evidence" value="ECO:0007669"/>
    <property type="project" value="UniProtKB-SubCell"/>
</dbReference>
<evidence type="ECO:0000256" key="15">
    <source>
        <dbReference type="SAM" id="Coils"/>
    </source>
</evidence>
<evidence type="ECO:0000256" key="16">
    <source>
        <dbReference type="SAM" id="SignalP"/>
    </source>
</evidence>
<evidence type="ECO:0000256" key="1">
    <source>
        <dbReference type="ARBA" id="ARBA00005513"/>
    </source>
</evidence>
<dbReference type="CDD" id="cd06503">
    <property type="entry name" value="ATP-synt_Fo_b"/>
    <property type="match status" value="1"/>
</dbReference>
<evidence type="ECO:0000256" key="10">
    <source>
        <dbReference type="ARBA" id="ARBA00025198"/>
    </source>
</evidence>
<sequence>MKKLSLLIALVTATPALAASQNPFSGDFWTLTNTNLIVLLGFLVFVGILIWKKVPALLGKMLDDRAAGIKSDLDEARALRDEAQSILASYERKQREVQNQADAIVAQAKKDAEAAAEKAKEDIKTSIQRRLAAAEDQIAAAEAAAIRDVRNAAITVAIGAASDIITKQMTAADANALIETSITEVGEKLH</sequence>
<dbReference type="Pfam" id="PF00430">
    <property type="entry name" value="ATP-synt_B"/>
    <property type="match status" value="1"/>
</dbReference>
<dbReference type="AlphaFoldDB" id="A0A1G7K4A4"/>
<dbReference type="GO" id="GO:0005886">
    <property type="term" value="C:plasma membrane"/>
    <property type="evidence" value="ECO:0007669"/>
    <property type="project" value="UniProtKB-SubCell"/>
</dbReference>
<dbReference type="OrthoDB" id="8479836at2"/>
<organism evidence="17 18">
    <name type="scientific">Celeribacter baekdonensis</name>
    <dbReference type="NCBI Taxonomy" id="875171"/>
    <lineage>
        <taxon>Bacteria</taxon>
        <taxon>Pseudomonadati</taxon>
        <taxon>Pseudomonadota</taxon>
        <taxon>Alphaproteobacteria</taxon>
        <taxon>Rhodobacterales</taxon>
        <taxon>Roseobacteraceae</taxon>
        <taxon>Celeribacter</taxon>
    </lineage>
</organism>
<evidence type="ECO:0000313" key="18">
    <source>
        <dbReference type="Proteomes" id="UP000182284"/>
    </source>
</evidence>
<evidence type="ECO:0000256" key="5">
    <source>
        <dbReference type="ARBA" id="ARBA00022781"/>
    </source>
</evidence>
<evidence type="ECO:0000256" key="2">
    <source>
        <dbReference type="ARBA" id="ARBA00022448"/>
    </source>
</evidence>
<dbReference type="HAMAP" id="MF_01398">
    <property type="entry name" value="ATP_synth_b_bprime"/>
    <property type="match status" value="1"/>
</dbReference>
<dbReference type="InterPro" id="IPR050059">
    <property type="entry name" value="ATP_synthase_B_chain"/>
</dbReference>
<dbReference type="GO" id="GO:0045259">
    <property type="term" value="C:proton-transporting ATP synthase complex"/>
    <property type="evidence" value="ECO:0007669"/>
    <property type="project" value="UniProtKB-KW"/>
</dbReference>
<keyword evidence="7 13" id="KW-0406">Ion transport</keyword>
<dbReference type="PANTHER" id="PTHR33445:SF1">
    <property type="entry name" value="ATP SYNTHASE SUBUNIT B"/>
    <property type="match status" value="1"/>
</dbReference>
<name>A0A1G7K4A4_9RHOB</name>
<evidence type="ECO:0000256" key="7">
    <source>
        <dbReference type="ARBA" id="ARBA00023065"/>
    </source>
</evidence>
<keyword evidence="4 13" id="KW-0812">Transmembrane</keyword>
<keyword evidence="6 13" id="KW-1133">Transmembrane helix</keyword>
<keyword evidence="16" id="KW-0732">Signal</keyword>
<evidence type="ECO:0000256" key="6">
    <source>
        <dbReference type="ARBA" id="ARBA00022989"/>
    </source>
</evidence>
<dbReference type="InterPro" id="IPR002146">
    <property type="entry name" value="ATP_synth_b/b'su_bac/chlpt"/>
</dbReference>
<evidence type="ECO:0000256" key="12">
    <source>
        <dbReference type="ARBA" id="ARBA00037847"/>
    </source>
</evidence>
<keyword evidence="5 13" id="KW-0375">Hydrogen ion transport</keyword>
<comment type="similarity">
    <text evidence="1 13 14">Belongs to the ATPase B chain family.</text>
</comment>
<evidence type="ECO:0000256" key="4">
    <source>
        <dbReference type="ARBA" id="ARBA00022692"/>
    </source>
</evidence>
<evidence type="ECO:0000256" key="3">
    <source>
        <dbReference type="ARBA" id="ARBA00022547"/>
    </source>
</evidence>
<feature type="chain" id="PRO_5010234288" description="ATP synthase subunit b" evidence="16">
    <location>
        <begin position="19"/>
        <end position="190"/>
    </location>
</feature>
<dbReference type="GO" id="GO:0046933">
    <property type="term" value="F:proton-transporting ATP synthase activity, rotational mechanism"/>
    <property type="evidence" value="ECO:0007669"/>
    <property type="project" value="UniProtKB-UniRule"/>
</dbReference>
<dbReference type="Proteomes" id="UP000182284">
    <property type="component" value="Unassembled WGS sequence"/>
</dbReference>
<feature type="coiled-coil region" evidence="15">
    <location>
        <begin position="73"/>
        <end position="144"/>
    </location>
</feature>
<comment type="function">
    <text evidence="11">Component of the F(0) channel, it forms part of the peripheral stalk, linking F(1) to F(0). The b'-subunit is a diverged and duplicated form of b found in plants and photosynthetic bacteria.</text>
</comment>
<dbReference type="RefSeq" id="WP_074643252.1">
    <property type="nucleotide sequence ID" value="NZ_FNBL01000003.1"/>
</dbReference>
<reference evidence="17 18" key="1">
    <citation type="submission" date="2016-10" db="EMBL/GenBank/DDBJ databases">
        <authorList>
            <person name="de Groot N.N."/>
        </authorList>
    </citation>
    <scope>NUCLEOTIDE SEQUENCE [LARGE SCALE GENOMIC DNA]</scope>
    <source>
        <strain evidence="17 18">DSM 27375</strain>
    </source>
</reference>
<keyword evidence="13" id="KW-1003">Cell membrane</keyword>
<evidence type="ECO:0000256" key="8">
    <source>
        <dbReference type="ARBA" id="ARBA00023136"/>
    </source>
</evidence>
<accession>A0A1G7K4A4</accession>
<evidence type="ECO:0000256" key="9">
    <source>
        <dbReference type="ARBA" id="ARBA00023310"/>
    </source>
</evidence>
<dbReference type="NCBIfam" id="NF009989">
    <property type="entry name" value="PRK13455.1"/>
    <property type="match status" value="1"/>
</dbReference>
<dbReference type="PANTHER" id="PTHR33445">
    <property type="entry name" value="ATP SYNTHASE SUBUNIT B', CHLOROPLASTIC"/>
    <property type="match status" value="1"/>
</dbReference>
<keyword evidence="3 13" id="KW-0138">CF(0)</keyword>
<dbReference type="EMBL" id="FNBL01000003">
    <property type="protein sequence ID" value="SDF31609.1"/>
    <property type="molecule type" value="Genomic_DNA"/>
</dbReference>
<dbReference type="GO" id="GO:0046961">
    <property type="term" value="F:proton-transporting ATPase activity, rotational mechanism"/>
    <property type="evidence" value="ECO:0007669"/>
    <property type="project" value="TreeGrafter"/>
</dbReference>
<keyword evidence="8 13" id="KW-0472">Membrane</keyword>